<evidence type="ECO:0000313" key="3">
    <source>
        <dbReference type="Proteomes" id="UP000010121"/>
    </source>
</evidence>
<evidence type="ECO:0008006" key="4">
    <source>
        <dbReference type="Google" id="ProtNLM"/>
    </source>
</evidence>
<organism evidence="2 3">
    <name type="scientific">Rhodobacter ferrooxidans</name>
    <dbReference type="NCBI Taxonomy" id="371731"/>
    <lineage>
        <taxon>Bacteria</taxon>
        <taxon>Pseudomonadati</taxon>
        <taxon>Pseudomonadota</taxon>
        <taxon>Alphaproteobacteria</taxon>
        <taxon>Rhodobacterales</taxon>
        <taxon>Rhodobacter group</taxon>
        <taxon>Rhodobacter</taxon>
    </lineage>
</organism>
<proteinExistence type="predicted"/>
<reference evidence="2 3" key="1">
    <citation type="submission" date="2009-08" db="EMBL/GenBank/DDBJ databases">
        <title>The draft genome of Rhodobacter sp. SW2.</title>
        <authorList>
            <consortium name="US DOE Joint Genome Institute (JGI-PGF)"/>
            <person name="Lucas S."/>
            <person name="Copeland A."/>
            <person name="Lapidus A."/>
            <person name="Glavina del Rio T."/>
            <person name="Tice H."/>
            <person name="Bruce D."/>
            <person name="Goodwin L."/>
            <person name="Pitluck S."/>
            <person name="Larimer F."/>
            <person name="Land M.L."/>
            <person name="Hauser L."/>
            <person name="Emerson D."/>
        </authorList>
    </citation>
    <scope>NUCLEOTIDE SEQUENCE [LARGE SCALE GENOMIC DNA]</scope>
    <source>
        <strain evidence="2 3">SW2</strain>
    </source>
</reference>
<comment type="caution">
    <text evidence="2">The sequence shown here is derived from an EMBL/GenBank/DDBJ whole genome shotgun (WGS) entry which is preliminary data.</text>
</comment>
<dbReference type="eggNOG" id="ENOG5032YF0">
    <property type="taxonomic scope" value="Bacteria"/>
</dbReference>
<accession>C8S3Z1</accession>
<dbReference type="EMBL" id="ACYY01000022">
    <property type="protein sequence ID" value="EEW24253.1"/>
    <property type="molecule type" value="Genomic_DNA"/>
</dbReference>
<evidence type="ECO:0000313" key="2">
    <source>
        <dbReference type="EMBL" id="EEW24253.1"/>
    </source>
</evidence>
<dbReference type="OrthoDB" id="8451006at2"/>
<name>C8S3Z1_9RHOB</name>
<keyword evidence="1" id="KW-0732">Signal</keyword>
<dbReference type="STRING" id="371731.Rsw2DRAFT_2769"/>
<dbReference type="RefSeq" id="WP_008031969.1">
    <property type="nucleotide sequence ID" value="NZ_ACYY01000022.1"/>
</dbReference>
<gene>
    <name evidence="2" type="ORF">Rsw2DRAFT_2769</name>
</gene>
<keyword evidence="3" id="KW-1185">Reference proteome</keyword>
<dbReference type="Proteomes" id="UP000010121">
    <property type="component" value="Unassembled WGS sequence"/>
</dbReference>
<dbReference type="AlphaFoldDB" id="C8S3Z1"/>
<feature type="chain" id="PRO_5002990534" description="Lipoprotein" evidence="1">
    <location>
        <begin position="27"/>
        <end position="87"/>
    </location>
</feature>
<feature type="signal peptide" evidence="1">
    <location>
        <begin position="1"/>
        <end position="26"/>
    </location>
</feature>
<evidence type="ECO:0000256" key="1">
    <source>
        <dbReference type="SAM" id="SignalP"/>
    </source>
</evidence>
<sequence>MTFNAGCWRPPAVVLVMLMLWLSGCATGGFDPGTGVCPPVVEYSRSEQARAADDVGALPEDAVIGEWLADYAVLRDQARVCSRLQAP</sequence>
<protein>
    <recommendedName>
        <fullName evidence="4">Lipoprotein</fullName>
    </recommendedName>
</protein>